<gene>
    <name evidence="1" type="ORF">NUW54_g12405</name>
</gene>
<evidence type="ECO:0000313" key="1">
    <source>
        <dbReference type="EMBL" id="KAJ2971842.1"/>
    </source>
</evidence>
<organism evidence="1 2">
    <name type="scientific">Trametes sanguinea</name>
    <dbReference type="NCBI Taxonomy" id="158606"/>
    <lineage>
        <taxon>Eukaryota</taxon>
        <taxon>Fungi</taxon>
        <taxon>Dikarya</taxon>
        <taxon>Basidiomycota</taxon>
        <taxon>Agaricomycotina</taxon>
        <taxon>Agaricomycetes</taxon>
        <taxon>Polyporales</taxon>
        <taxon>Polyporaceae</taxon>
        <taxon>Trametes</taxon>
    </lineage>
</organism>
<protein>
    <submittedName>
        <fullName evidence="1">Uncharacterized protein</fullName>
    </submittedName>
</protein>
<sequence length="237" mass="26881">MLTPDEGWLCTLEFGTEVPAEPGSEQYQPVEVELSCFPFLAWEDQTPFRRVPEGLREGLIYPMPTDRPHFQGPETMKAQDDTIYVLRLPSFFQSAFVALHKPGTPDAPYVRLAQQWEHEQAPAWRGYTVFWVSLLQLAPKPHQHTLLQRRLPQREPSVSPRPARLSLNGISNLREPSQRVISEPESNSQVVVRPPAFSLFNGDVPSALSNRTTSTRFSPFSDTDEIIEQQGPPHQLA</sequence>
<name>A0ACC1MXW2_9APHY</name>
<reference evidence="1" key="1">
    <citation type="submission" date="2022-08" db="EMBL/GenBank/DDBJ databases">
        <title>Genome Sequence of Pycnoporus sanguineus.</title>
        <authorList>
            <person name="Buettner E."/>
        </authorList>
    </citation>
    <scope>NUCLEOTIDE SEQUENCE</scope>
    <source>
        <strain evidence="1">CG-C14</strain>
    </source>
</reference>
<comment type="caution">
    <text evidence="1">The sequence shown here is derived from an EMBL/GenBank/DDBJ whole genome shotgun (WGS) entry which is preliminary data.</text>
</comment>
<proteinExistence type="predicted"/>
<keyword evidence="2" id="KW-1185">Reference proteome</keyword>
<dbReference type="EMBL" id="JANSHE010005266">
    <property type="protein sequence ID" value="KAJ2971842.1"/>
    <property type="molecule type" value="Genomic_DNA"/>
</dbReference>
<accession>A0ACC1MXW2</accession>
<dbReference type="Proteomes" id="UP001144978">
    <property type="component" value="Unassembled WGS sequence"/>
</dbReference>
<evidence type="ECO:0000313" key="2">
    <source>
        <dbReference type="Proteomes" id="UP001144978"/>
    </source>
</evidence>